<evidence type="ECO:0000256" key="2">
    <source>
        <dbReference type="ARBA" id="ARBA00012438"/>
    </source>
</evidence>
<dbReference type="InterPro" id="IPR029016">
    <property type="entry name" value="GAF-like_dom_sf"/>
</dbReference>
<dbReference type="OrthoDB" id="9783713at2"/>
<dbReference type="InterPro" id="IPR000014">
    <property type="entry name" value="PAS"/>
</dbReference>
<dbReference type="SUPFAM" id="SSF55785">
    <property type="entry name" value="PYP-like sensor domain (PAS domain)"/>
    <property type="match status" value="2"/>
</dbReference>
<dbReference type="Gene3D" id="3.30.450.20">
    <property type="entry name" value="PAS domain"/>
    <property type="match status" value="2"/>
</dbReference>
<dbReference type="Pfam" id="PF13185">
    <property type="entry name" value="GAF_2"/>
    <property type="match status" value="1"/>
</dbReference>
<dbReference type="PANTHER" id="PTHR43065">
    <property type="entry name" value="SENSOR HISTIDINE KINASE"/>
    <property type="match status" value="1"/>
</dbReference>
<feature type="modified residue" description="4-aspartylphosphate" evidence="9">
    <location>
        <position position="753"/>
    </location>
</feature>
<evidence type="ECO:0000256" key="3">
    <source>
        <dbReference type="ARBA" id="ARBA00022553"/>
    </source>
</evidence>
<proteinExistence type="predicted"/>
<dbReference type="InterPro" id="IPR005467">
    <property type="entry name" value="His_kinase_dom"/>
</dbReference>
<evidence type="ECO:0000256" key="9">
    <source>
        <dbReference type="PROSITE-ProRule" id="PRU00169"/>
    </source>
</evidence>
<dbReference type="SMART" id="SM00387">
    <property type="entry name" value="HATPase_c"/>
    <property type="match status" value="1"/>
</dbReference>
<protein>
    <recommendedName>
        <fullName evidence="2">histidine kinase</fullName>
        <ecNumber evidence="2">2.7.13.3</ecNumber>
    </recommendedName>
</protein>
<dbReference type="PANTHER" id="PTHR43065:SF46">
    <property type="entry name" value="C4-DICARBOXYLATE TRANSPORT SENSOR PROTEIN DCTB"/>
    <property type="match status" value="1"/>
</dbReference>
<keyword evidence="15" id="KW-1185">Reference proteome</keyword>
<feature type="domain" description="PAC" evidence="13">
    <location>
        <begin position="102"/>
        <end position="154"/>
    </location>
</feature>
<dbReference type="Pfam" id="PF00072">
    <property type="entry name" value="Response_reg"/>
    <property type="match status" value="1"/>
</dbReference>
<evidence type="ECO:0000313" key="14">
    <source>
        <dbReference type="EMBL" id="ABL65571.1"/>
    </source>
</evidence>
<evidence type="ECO:0000259" key="13">
    <source>
        <dbReference type="PROSITE" id="PS50113"/>
    </source>
</evidence>
<organism evidence="14 15">
    <name type="scientific">Chlorobium phaeobacteroides (strain DSM 266 / SMG 266 / 2430)</name>
    <dbReference type="NCBI Taxonomy" id="290317"/>
    <lineage>
        <taxon>Bacteria</taxon>
        <taxon>Pseudomonadati</taxon>
        <taxon>Chlorobiota</taxon>
        <taxon>Chlorobiia</taxon>
        <taxon>Chlorobiales</taxon>
        <taxon>Chlorobiaceae</taxon>
        <taxon>Chlorobium/Pelodictyon group</taxon>
        <taxon>Chlorobium</taxon>
    </lineage>
</organism>
<dbReference type="RefSeq" id="WP_011745383.1">
    <property type="nucleotide sequence ID" value="NC_008639.1"/>
</dbReference>
<dbReference type="AlphaFoldDB" id="A1BGP4"/>
<dbReference type="PROSITE" id="PS50109">
    <property type="entry name" value="HIS_KIN"/>
    <property type="match status" value="1"/>
</dbReference>
<evidence type="ECO:0000256" key="6">
    <source>
        <dbReference type="ARBA" id="ARBA00022777"/>
    </source>
</evidence>
<dbReference type="PROSITE" id="PS50110">
    <property type="entry name" value="RESPONSE_REGULATORY"/>
    <property type="match status" value="1"/>
</dbReference>
<dbReference type="Gene3D" id="3.40.50.2300">
    <property type="match status" value="1"/>
</dbReference>
<evidence type="ECO:0000313" key="15">
    <source>
        <dbReference type="Proteomes" id="UP000008701"/>
    </source>
</evidence>
<dbReference type="Gene3D" id="2.10.70.100">
    <property type="match status" value="1"/>
</dbReference>
<dbReference type="SMART" id="SM00388">
    <property type="entry name" value="HisKA"/>
    <property type="match status" value="1"/>
</dbReference>
<dbReference type="PRINTS" id="PR00344">
    <property type="entry name" value="BCTRLSENSOR"/>
</dbReference>
<keyword evidence="5" id="KW-0547">Nucleotide-binding</keyword>
<dbReference type="PROSITE" id="PS50113">
    <property type="entry name" value="PAC"/>
    <property type="match status" value="1"/>
</dbReference>
<dbReference type="InterPro" id="IPR001789">
    <property type="entry name" value="Sig_transdc_resp-reg_receiver"/>
</dbReference>
<evidence type="ECO:0000259" key="11">
    <source>
        <dbReference type="PROSITE" id="PS50110"/>
    </source>
</evidence>
<dbReference type="InterPro" id="IPR003661">
    <property type="entry name" value="HisK_dim/P_dom"/>
</dbReference>
<dbReference type="InterPro" id="IPR001610">
    <property type="entry name" value="PAC"/>
</dbReference>
<keyword evidence="3 9" id="KW-0597">Phosphoprotein</keyword>
<dbReference type="InterPro" id="IPR003018">
    <property type="entry name" value="GAF"/>
</dbReference>
<dbReference type="eggNOG" id="COG4191">
    <property type="taxonomic scope" value="Bacteria"/>
</dbReference>
<dbReference type="NCBIfam" id="TIGR00229">
    <property type="entry name" value="sensory_box"/>
    <property type="match status" value="2"/>
</dbReference>
<dbReference type="STRING" id="290317.Cpha266_1549"/>
<keyword evidence="7" id="KW-0067">ATP-binding</keyword>
<dbReference type="EC" id="2.7.13.3" evidence="2"/>
<dbReference type="Gene3D" id="3.30.450.40">
    <property type="match status" value="1"/>
</dbReference>
<dbReference type="InterPro" id="IPR000700">
    <property type="entry name" value="PAS-assoc_C"/>
</dbReference>
<dbReference type="Proteomes" id="UP000008701">
    <property type="component" value="Chromosome"/>
</dbReference>
<dbReference type="GO" id="GO:0005524">
    <property type="term" value="F:ATP binding"/>
    <property type="evidence" value="ECO:0007669"/>
    <property type="project" value="UniProtKB-KW"/>
</dbReference>
<dbReference type="EMBL" id="CP000492">
    <property type="protein sequence ID" value="ABL65571.1"/>
    <property type="molecule type" value="Genomic_DNA"/>
</dbReference>
<dbReference type="SMART" id="SM00086">
    <property type="entry name" value="PAC"/>
    <property type="match status" value="2"/>
</dbReference>
<dbReference type="PROSITE" id="PS50112">
    <property type="entry name" value="PAS"/>
    <property type="match status" value="1"/>
</dbReference>
<dbReference type="SUPFAM" id="SSF52172">
    <property type="entry name" value="CheY-like"/>
    <property type="match status" value="1"/>
</dbReference>
<dbReference type="Gene3D" id="3.30.565.10">
    <property type="entry name" value="Histidine kinase-like ATPase, C-terminal domain"/>
    <property type="match status" value="1"/>
</dbReference>
<evidence type="ECO:0000256" key="4">
    <source>
        <dbReference type="ARBA" id="ARBA00022679"/>
    </source>
</evidence>
<dbReference type="InterPro" id="IPR003594">
    <property type="entry name" value="HATPase_dom"/>
</dbReference>
<dbReference type="SUPFAM" id="SSF55874">
    <property type="entry name" value="ATPase domain of HSP90 chaperone/DNA topoisomerase II/histidine kinase"/>
    <property type="match status" value="1"/>
</dbReference>
<keyword evidence="8" id="KW-0902">Two-component regulatory system</keyword>
<accession>A1BGP4</accession>
<dbReference type="KEGG" id="cph:Cpha266_1549"/>
<feature type="domain" description="Histidine kinase" evidence="10">
    <location>
        <begin position="457"/>
        <end position="681"/>
    </location>
</feature>
<dbReference type="CDD" id="cd00082">
    <property type="entry name" value="HisKA"/>
    <property type="match status" value="1"/>
</dbReference>
<dbReference type="SUPFAM" id="SSF47384">
    <property type="entry name" value="Homodimeric domain of signal transducing histidine kinase"/>
    <property type="match status" value="1"/>
</dbReference>
<keyword evidence="6 14" id="KW-0418">Kinase</keyword>
<dbReference type="InterPro" id="IPR035965">
    <property type="entry name" value="PAS-like_dom_sf"/>
</dbReference>
<dbReference type="SMART" id="SM00091">
    <property type="entry name" value="PAS"/>
    <property type="match status" value="2"/>
</dbReference>
<gene>
    <name evidence="14" type="ordered locus">Cpha266_1549</name>
</gene>
<evidence type="ECO:0000259" key="10">
    <source>
        <dbReference type="PROSITE" id="PS50109"/>
    </source>
</evidence>
<dbReference type="InterPro" id="IPR036097">
    <property type="entry name" value="HisK_dim/P_sf"/>
</dbReference>
<evidence type="ECO:0000256" key="8">
    <source>
        <dbReference type="ARBA" id="ARBA00023012"/>
    </source>
</evidence>
<dbReference type="CDD" id="cd00130">
    <property type="entry name" value="PAS"/>
    <property type="match status" value="1"/>
</dbReference>
<dbReference type="GO" id="GO:0000155">
    <property type="term" value="F:phosphorelay sensor kinase activity"/>
    <property type="evidence" value="ECO:0007669"/>
    <property type="project" value="InterPro"/>
</dbReference>
<name>A1BGP4_CHLPD</name>
<keyword evidence="4" id="KW-0808">Transferase</keyword>
<evidence type="ECO:0000259" key="12">
    <source>
        <dbReference type="PROSITE" id="PS50112"/>
    </source>
</evidence>
<dbReference type="SMART" id="SM00448">
    <property type="entry name" value="REC"/>
    <property type="match status" value="1"/>
</dbReference>
<dbReference type="Gene3D" id="1.10.287.130">
    <property type="match status" value="1"/>
</dbReference>
<dbReference type="eggNOG" id="COG2202">
    <property type="taxonomic scope" value="Bacteria"/>
</dbReference>
<dbReference type="eggNOG" id="COG2204">
    <property type="taxonomic scope" value="Bacteria"/>
</dbReference>
<dbReference type="InterPro" id="IPR004358">
    <property type="entry name" value="Sig_transdc_His_kin-like_C"/>
</dbReference>
<dbReference type="InterPro" id="IPR011006">
    <property type="entry name" value="CheY-like_superfamily"/>
</dbReference>
<dbReference type="Pfam" id="PF08447">
    <property type="entry name" value="PAS_3"/>
    <property type="match status" value="1"/>
</dbReference>
<dbReference type="InterPro" id="IPR036890">
    <property type="entry name" value="HATPase_C_sf"/>
</dbReference>
<dbReference type="SUPFAM" id="SSF55781">
    <property type="entry name" value="GAF domain-like"/>
    <property type="match status" value="1"/>
</dbReference>
<dbReference type="Pfam" id="PF00512">
    <property type="entry name" value="HisKA"/>
    <property type="match status" value="1"/>
</dbReference>
<evidence type="ECO:0000256" key="5">
    <source>
        <dbReference type="ARBA" id="ARBA00022741"/>
    </source>
</evidence>
<dbReference type="Pfam" id="PF02518">
    <property type="entry name" value="HATPase_c"/>
    <property type="match status" value="1"/>
</dbReference>
<reference evidence="14 15" key="1">
    <citation type="submission" date="2006-12" db="EMBL/GenBank/DDBJ databases">
        <title>Complete sequence of Chlorobium phaeobacteroides DSM 266.</title>
        <authorList>
            <consortium name="US DOE Joint Genome Institute"/>
            <person name="Copeland A."/>
            <person name="Lucas S."/>
            <person name="Lapidus A."/>
            <person name="Barry K."/>
            <person name="Detter J.C."/>
            <person name="Glavina del Rio T."/>
            <person name="Hammon N."/>
            <person name="Israni S."/>
            <person name="Pitluck S."/>
            <person name="Goltsman E."/>
            <person name="Schmutz J."/>
            <person name="Larimer F."/>
            <person name="Land M."/>
            <person name="Hauser L."/>
            <person name="Mikhailova N."/>
            <person name="Li T."/>
            <person name="Overmann J."/>
            <person name="Bryant D.A."/>
            <person name="Richardson P."/>
        </authorList>
    </citation>
    <scope>NUCLEOTIDE SEQUENCE [LARGE SCALE GENOMIC DNA]</scope>
    <source>
        <strain evidence="14 15">DSM 266</strain>
    </source>
</reference>
<comment type="catalytic activity">
    <reaction evidence="1">
        <text>ATP + protein L-histidine = ADP + protein N-phospho-L-histidine.</text>
        <dbReference type="EC" id="2.7.13.3"/>
    </reaction>
</comment>
<evidence type="ECO:0000256" key="7">
    <source>
        <dbReference type="ARBA" id="ARBA00022840"/>
    </source>
</evidence>
<sequence length="823" mass="91651">MHEDNNKREALSGSPVIMNAEQVYAISRQQLQLFMSATHAGIWEWDTVTNSVIWSDEVWALYGLNASCCDATFEAWLSSVHPEDREKTEKTVLGAARDDVAFEVAWRSRDLDGNERWLMSKGFPLRDGAGRTGRYVGIVLDITDRKQAEDALCESEDRFRKLFESLSEIKLIIDSHSGKIIDANQAAVDFYGWSIEELTSMNIEQINTTSSELVTLDTEKCGSLHQSCVSFRHRRADGSIRDVEVFSNNIEIAGNILYYSTIHDVTERKRFEALTAFRLRLLDMAENRSVEELLKATLDESECMTESSFSFCCFLMDERSSPTLQVLSTSTEKAMSLMNRNQEVFSQLSESSIWSAAILEKKAVIHNDVERDLPEDHPFFKRKLVVPIVQGDTVMAIIGVGNKQYPYDEDDARWVGTLADVAWDIVARKRAELSEKNTQEALSQSQKMEMVGRLAGGIAHDFNNMLGVILGHTEIALEQLDPSESAYADLEAIRKAAARSAGLIRQLLAFARKQTVMPKIISLNTMVEGMLTMMRRLIGENITLVWIPENQNAKIKIDPSQIDQILANLCVNARDSIVGGGRITIETGRLCVQRNENTANHPCRIPGDYVTLAVTDNGSGIDKKHLPHIFEPFFTTKEQGKGTGLGLSTVYGIVKQNNGCIDCQSEPGKGTCIKIHLPRYIDKADSVPVETPEQSITRGKETILLVEDEPDILKLCKLMLENNGYTVLSADTPNEAIRIAAKHKGGIGLLLTDVVMPEMNGCDLSNKLRITSPNLKTLFMSGYTADIISRHGVLDDGGDFIQKPFSLKALMESVHNLLKPSSS</sequence>
<dbReference type="HOGENOM" id="CLU_000445_114_51_10"/>
<dbReference type="Pfam" id="PF13426">
    <property type="entry name" value="PAS_9"/>
    <property type="match status" value="1"/>
</dbReference>
<feature type="domain" description="Response regulatory" evidence="11">
    <location>
        <begin position="702"/>
        <end position="818"/>
    </location>
</feature>
<feature type="domain" description="PAS" evidence="12">
    <location>
        <begin position="155"/>
        <end position="198"/>
    </location>
</feature>
<dbReference type="InterPro" id="IPR013655">
    <property type="entry name" value="PAS_fold_3"/>
</dbReference>
<evidence type="ECO:0000256" key="1">
    <source>
        <dbReference type="ARBA" id="ARBA00000085"/>
    </source>
</evidence>